<organism evidence="1 2">
    <name type="scientific">Companilactobacillus suantsaicola</name>
    <dbReference type="NCBI Taxonomy" id="2487723"/>
    <lineage>
        <taxon>Bacteria</taxon>
        <taxon>Bacillati</taxon>
        <taxon>Bacillota</taxon>
        <taxon>Bacilli</taxon>
        <taxon>Lactobacillales</taxon>
        <taxon>Lactobacillaceae</taxon>
        <taxon>Companilactobacillus</taxon>
    </lineage>
</organism>
<keyword evidence="2" id="KW-1185">Reference proteome</keyword>
<dbReference type="EMBL" id="RKLY01000034">
    <property type="protein sequence ID" value="TGD21643.1"/>
    <property type="molecule type" value="Genomic_DNA"/>
</dbReference>
<comment type="caution">
    <text evidence="1">The sequence shown here is derived from an EMBL/GenBank/DDBJ whole genome shotgun (WGS) entry which is preliminary data.</text>
</comment>
<gene>
    <name evidence="1" type="ORF">EGT49_10810</name>
</gene>
<protein>
    <submittedName>
        <fullName evidence="1">Bacteriocin immunity protein</fullName>
    </submittedName>
</protein>
<evidence type="ECO:0000313" key="1">
    <source>
        <dbReference type="EMBL" id="TGD21643.1"/>
    </source>
</evidence>
<name>A0A4Z0JG35_9LACO</name>
<accession>A0A4Z0JG35</accession>
<dbReference type="InterPro" id="IPR015046">
    <property type="entry name" value="LciA_Immunity-like"/>
</dbReference>
<dbReference type="Pfam" id="PF08951">
    <property type="entry name" value="EntA_Immun"/>
    <property type="match status" value="1"/>
</dbReference>
<dbReference type="CDD" id="cd21059">
    <property type="entry name" value="LciA-like"/>
    <property type="match status" value="1"/>
</dbReference>
<sequence>MEVSKMNKRASLWSQMDELIKSEELSAEEKKILSDAKTQLNNNVDDEKVAAQLKSRLSFLSIKGSLSATVVPLFTELSRLYLGYGRRGNISIN</sequence>
<reference evidence="1 2" key="1">
    <citation type="submission" date="2018-10" db="EMBL/GenBank/DDBJ databases">
        <title>Lactobacillus sp. R7 and Lactobacillus sp. R19 isolated from fermented mustard green product of Taiwan.</title>
        <authorList>
            <person name="Lin S.-T."/>
        </authorList>
    </citation>
    <scope>NUCLEOTIDE SEQUENCE [LARGE SCALE GENOMIC DNA]</scope>
    <source>
        <strain evidence="1 2">BCRC 81127</strain>
    </source>
</reference>
<dbReference type="OrthoDB" id="2296629at2"/>
<dbReference type="GO" id="GO:0030153">
    <property type="term" value="P:bacteriocin immunity"/>
    <property type="evidence" value="ECO:0007669"/>
    <property type="project" value="InterPro"/>
</dbReference>
<dbReference type="AlphaFoldDB" id="A0A4Z0JG35"/>
<dbReference type="Proteomes" id="UP000298021">
    <property type="component" value="Unassembled WGS sequence"/>
</dbReference>
<evidence type="ECO:0000313" key="2">
    <source>
        <dbReference type="Proteomes" id="UP000298021"/>
    </source>
</evidence>
<proteinExistence type="predicted"/>